<gene>
    <name evidence="1" type="ORF">PXEA_LOCUS34012</name>
</gene>
<evidence type="ECO:0000313" key="1">
    <source>
        <dbReference type="EMBL" id="VEL40572.1"/>
    </source>
</evidence>
<keyword evidence="2" id="KW-1185">Reference proteome</keyword>
<name>A0A448XMW7_9PLAT</name>
<evidence type="ECO:0000313" key="2">
    <source>
        <dbReference type="Proteomes" id="UP000784294"/>
    </source>
</evidence>
<dbReference type="EMBL" id="CAAALY010265470">
    <property type="protein sequence ID" value="VEL40572.1"/>
    <property type="molecule type" value="Genomic_DNA"/>
</dbReference>
<reference evidence="1" key="1">
    <citation type="submission" date="2018-11" db="EMBL/GenBank/DDBJ databases">
        <authorList>
            <consortium name="Pathogen Informatics"/>
        </authorList>
    </citation>
    <scope>NUCLEOTIDE SEQUENCE</scope>
</reference>
<sequence>MTDLPDSTMRLEHKKVKSSYLFHSYDSFHLESTGWLEVALWKYGPICLLTPPPDLQGLPNQQAPPTANQAHQRKDIHSKLSMLSLPIRGKAMNFKLLLASYFVFVDEQAIWNRHRFLPFIGPRLRPISKNQNQGSTRLFAPPMNSPLHQPPGHDTNTAVAPQIAFSFYQRIYIPAVASSLHERSLPPTIAASSQSSASPLNRISHHFIQYFFTSPKSPFHRQHLSSTNFFSTPPSSHSP</sequence>
<dbReference type="AlphaFoldDB" id="A0A448XMW7"/>
<protein>
    <submittedName>
        <fullName evidence="1">Uncharacterized protein</fullName>
    </submittedName>
</protein>
<comment type="caution">
    <text evidence="1">The sequence shown here is derived from an EMBL/GenBank/DDBJ whole genome shotgun (WGS) entry which is preliminary data.</text>
</comment>
<dbReference type="Proteomes" id="UP000784294">
    <property type="component" value="Unassembled WGS sequence"/>
</dbReference>
<accession>A0A448XMW7</accession>
<proteinExistence type="predicted"/>
<organism evidence="1 2">
    <name type="scientific">Protopolystoma xenopodis</name>
    <dbReference type="NCBI Taxonomy" id="117903"/>
    <lineage>
        <taxon>Eukaryota</taxon>
        <taxon>Metazoa</taxon>
        <taxon>Spiralia</taxon>
        <taxon>Lophotrochozoa</taxon>
        <taxon>Platyhelminthes</taxon>
        <taxon>Monogenea</taxon>
        <taxon>Polyopisthocotylea</taxon>
        <taxon>Polystomatidea</taxon>
        <taxon>Polystomatidae</taxon>
        <taxon>Protopolystoma</taxon>
    </lineage>
</organism>